<dbReference type="STRING" id="230819.A0A5C3L3E8"/>
<evidence type="ECO:0000313" key="2">
    <source>
        <dbReference type="Proteomes" id="UP000307440"/>
    </source>
</evidence>
<gene>
    <name evidence="1" type="ORF">FA15DRAFT_692491</name>
</gene>
<dbReference type="EMBL" id="ML210164">
    <property type="protein sequence ID" value="TFK27529.1"/>
    <property type="molecule type" value="Genomic_DNA"/>
</dbReference>
<dbReference type="AlphaFoldDB" id="A0A5C3L3E8"/>
<name>A0A5C3L3E8_COPMA</name>
<reference evidence="1 2" key="1">
    <citation type="journal article" date="2019" name="Nat. Ecol. Evol.">
        <title>Megaphylogeny resolves global patterns of mushroom evolution.</title>
        <authorList>
            <person name="Varga T."/>
            <person name="Krizsan K."/>
            <person name="Foldi C."/>
            <person name="Dima B."/>
            <person name="Sanchez-Garcia M."/>
            <person name="Sanchez-Ramirez S."/>
            <person name="Szollosi G.J."/>
            <person name="Szarkandi J.G."/>
            <person name="Papp V."/>
            <person name="Albert L."/>
            <person name="Andreopoulos W."/>
            <person name="Angelini C."/>
            <person name="Antonin V."/>
            <person name="Barry K.W."/>
            <person name="Bougher N.L."/>
            <person name="Buchanan P."/>
            <person name="Buyck B."/>
            <person name="Bense V."/>
            <person name="Catcheside P."/>
            <person name="Chovatia M."/>
            <person name="Cooper J."/>
            <person name="Damon W."/>
            <person name="Desjardin D."/>
            <person name="Finy P."/>
            <person name="Geml J."/>
            <person name="Haridas S."/>
            <person name="Hughes K."/>
            <person name="Justo A."/>
            <person name="Karasinski D."/>
            <person name="Kautmanova I."/>
            <person name="Kiss B."/>
            <person name="Kocsube S."/>
            <person name="Kotiranta H."/>
            <person name="LaButti K.M."/>
            <person name="Lechner B.E."/>
            <person name="Liimatainen K."/>
            <person name="Lipzen A."/>
            <person name="Lukacs Z."/>
            <person name="Mihaltcheva S."/>
            <person name="Morgado L.N."/>
            <person name="Niskanen T."/>
            <person name="Noordeloos M.E."/>
            <person name="Ohm R.A."/>
            <person name="Ortiz-Santana B."/>
            <person name="Ovrebo C."/>
            <person name="Racz N."/>
            <person name="Riley R."/>
            <person name="Savchenko A."/>
            <person name="Shiryaev A."/>
            <person name="Soop K."/>
            <person name="Spirin V."/>
            <person name="Szebenyi C."/>
            <person name="Tomsovsky M."/>
            <person name="Tulloss R.E."/>
            <person name="Uehling J."/>
            <person name="Grigoriev I.V."/>
            <person name="Vagvolgyi C."/>
            <person name="Papp T."/>
            <person name="Martin F.M."/>
            <person name="Miettinen O."/>
            <person name="Hibbett D.S."/>
            <person name="Nagy L.G."/>
        </authorList>
    </citation>
    <scope>NUCLEOTIDE SEQUENCE [LARGE SCALE GENOMIC DNA]</scope>
    <source>
        <strain evidence="1 2">CBS 121175</strain>
    </source>
</reference>
<keyword evidence="2" id="KW-1185">Reference proteome</keyword>
<evidence type="ECO:0000313" key="1">
    <source>
        <dbReference type="EMBL" id="TFK27529.1"/>
    </source>
</evidence>
<proteinExistence type="predicted"/>
<dbReference type="Proteomes" id="UP000307440">
    <property type="component" value="Unassembled WGS sequence"/>
</dbReference>
<protein>
    <submittedName>
        <fullName evidence="1">Uncharacterized protein</fullName>
    </submittedName>
</protein>
<accession>A0A5C3L3E8</accession>
<sequence length="543" mass="60490">MSSTKHWNIPFPEIDARLFTVTTAGISMPAITPYGYPPIETSVDVWDVYPPTPELSAGACNIAFKTALNHQNLVEHLEANTKFSRFLNSMADFSEGKFPTKDPDTVALETSTAEYFIKTLGVSPVFVASITTDPWFLKNGNGCFHKRDKQGNHCVDGFYRFSSGFNTTQFISNVWSSHKEVDINMRTSTYIIRNCPLSIKNSITCAAFSRDNLATSLLRPMAVDVFISEGASHGYGRELIALRTKLIEHEQNLRQNTVDICDNIHGAIKKLHVLSQNLHLIIIPLTKLYMPPTSLRMEANLTSLMEPVPMDQHRLDSISYLHSKVRIWKRWTQNYIDRTSILINMLFNFASQWDNQANIRVADYTSKIATVSQRDSSSMIAMTTVAMVFLPGAFRFYSHVPSRGPTAMAGRFADGAITSNCANPKSVMTEVDQDFKLTQLSYESLKTSCNSACHVRILECDLIRYAVQAVGGGVTFSMTIGLKLEALSYGCMVLVLVEFLSLLLPGGTIYYIGSQSLKLGINVVVGYLGMNGYNMIQLNCDIT</sequence>
<organism evidence="1 2">
    <name type="scientific">Coprinopsis marcescibilis</name>
    <name type="common">Agaric fungus</name>
    <name type="synonym">Psathyrella marcescibilis</name>
    <dbReference type="NCBI Taxonomy" id="230819"/>
    <lineage>
        <taxon>Eukaryota</taxon>
        <taxon>Fungi</taxon>
        <taxon>Dikarya</taxon>
        <taxon>Basidiomycota</taxon>
        <taxon>Agaricomycotina</taxon>
        <taxon>Agaricomycetes</taxon>
        <taxon>Agaricomycetidae</taxon>
        <taxon>Agaricales</taxon>
        <taxon>Agaricineae</taxon>
        <taxon>Psathyrellaceae</taxon>
        <taxon>Coprinopsis</taxon>
    </lineage>
</organism>
<dbReference type="OrthoDB" id="2866354at2759"/>